<feature type="region of interest" description="Disordered" evidence="1">
    <location>
        <begin position="1"/>
        <end position="125"/>
    </location>
</feature>
<feature type="compositionally biased region" description="Basic and acidic residues" evidence="1">
    <location>
        <begin position="411"/>
        <end position="433"/>
    </location>
</feature>
<evidence type="ECO:0000313" key="4">
    <source>
        <dbReference type="Proteomes" id="UP000034182"/>
    </source>
</evidence>
<dbReference type="Proteomes" id="UP001430584">
    <property type="component" value="Unassembled WGS sequence"/>
</dbReference>
<protein>
    <submittedName>
        <fullName evidence="3">Uncharacterized protein</fullName>
    </submittedName>
</protein>
<reference evidence="2 5" key="3">
    <citation type="submission" date="2024-02" db="EMBL/GenBank/DDBJ databases">
        <title>De novo assembly and annotation of 12 fungi associated with fruit tree decline syndrome in Ontario, Canada.</title>
        <authorList>
            <person name="Sulman M."/>
            <person name="Ellouze W."/>
            <person name="Ilyukhin E."/>
        </authorList>
    </citation>
    <scope>NUCLEOTIDE SEQUENCE [LARGE SCALE GENOMIC DNA]</scope>
    <source>
        <strain evidence="2 5">FDS-637</strain>
    </source>
</reference>
<dbReference type="GeneID" id="92010817"/>
<evidence type="ECO:0000313" key="3">
    <source>
        <dbReference type="EMBL" id="KKY25392.1"/>
    </source>
</evidence>
<proteinExistence type="predicted"/>
<reference evidence="3 4" key="2">
    <citation type="submission" date="2015-05" db="EMBL/GenBank/DDBJ databases">
        <title>Distinctive expansion of gene families associated with plant cell wall degradation and secondary metabolism in the genomes of grapevine trunk pathogens.</title>
        <authorList>
            <person name="Lawrence D.P."/>
            <person name="Travadon R."/>
            <person name="Rolshausen P.E."/>
            <person name="Baumgartner K."/>
        </authorList>
    </citation>
    <scope>NUCLEOTIDE SEQUENCE [LARGE SCALE GENOMIC DNA]</scope>
    <source>
        <strain evidence="3">DS831</strain>
    </source>
</reference>
<feature type="compositionally biased region" description="Polar residues" evidence="1">
    <location>
        <begin position="248"/>
        <end position="264"/>
    </location>
</feature>
<feature type="compositionally biased region" description="Polar residues" evidence="1">
    <location>
        <begin position="34"/>
        <end position="58"/>
    </location>
</feature>
<feature type="compositionally biased region" description="Low complexity" evidence="1">
    <location>
        <begin position="300"/>
        <end position="314"/>
    </location>
</feature>
<comment type="caution">
    <text evidence="3">The sequence shown here is derived from an EMBL/GenBank/DDBJ whole genome shotgun (WGS) entry which is preliminary data.</text>
</comment>
<dbReference type="AlphaFoldDB" id="A0A0G2ERK4"/>
<name>A0A0G2ERK4_9PEZI</name>
<sequence length="449" mass="48620">MTTAVAAPPVTAPHAPSPSDQGATSSRYAPIAPSNGNTPSGKSARSSSNHGSPVSTHSDASHRETKRSPNSSRNSHAPKIVVKKEPDSPEMPQVSRHRPRRLDLSHNVHSSGAMTARPAGPMTAKEGGLAAMHDVGLACLSPGFQTQDPAMREQLQRSMDVRDRQRQIIEARQKGKTVQIHDGDSSRLAEVNPFKSGGRTPASSRRKGPPPGLSIATPSANQFANERVIQSAPLNQSFTGMRGSAFSSLSRQVANQPSNLSQTSHIHHMPAQQTSNRLPPISDVFAGENISAPRESSRYNGSPSHSAHSNSNPNQPLPSPGFPPSSHNQSAQAPRRREYKSAEEAVQSMSGGREDLLPRIVHYGGHQPPTPPSPMPSKNQAAQAEVLRQGTSRRRTREEYERDMGTPPLGRQERRPGPFGEGRDSPETQRRKKEEFIALCARAWDLFHS</sequence>
<dbReference type="EMBL" id="LAQI01000038">
    <property type="protein sequence ID" value="KKY25392.1"/>
    <property type="molecule type" value="Genomic_DNA"/>
</dbReference>
<organism evidence="3 4">
    <name type="scientific">Diplodia seriata</name>
    <dbReference type="NCBI Taxonomy" id="420778"/>
    <lineage>
        <taxon>Eukaryota</taxon>
        <taxon>Fungi</taxon>
        <taxon>Dikarya</taxon>
        <taxon>Ascomycota</taxon>
        <taxon>Pezizomycotina</taxon>
        <taxon>Dothideomycetes</taxon>
        <taxon>Dothideomycetes incertae sedis</taxon>
        <taxon>Botryosphaeriales</taxon>
        <taxon>Botryosphaeriaceae</taxon>
        <taxon>Diplodia</taxon>
    </lineage>
</organism>
<dbReference type="RefSeq" id="XP_066632256.1">
    <property type="nucleotide sequence ID" value="XM_066778161.1"/>
</dbReference>
<accession>A0A0G2ERK4</accession>
<evidence type="ECO:0000256" key="1">
    <source>
        <dbReference type="SAM" id="MobiDB-lite"/>
    </source>
</evidence>
<feature type="region of interest" description="Disordered" evidence="1">
    <location>
        <begin position="172"/>
        <end position="214"/>
    </location>
</feature>
<evidence type="ECO:0000313" key="2">
    <source>
        <dbReference type="EMBL" id="KAL0259227.1"/>
    </source>
</evidence>
<keyword evidence="5" id="KW-1185">Reference proteome</keyword>
<evidence type="ECO:0000313" key="5">
    <source>
        <dbReference type="Proteomes" id="UP001430584"/>
    </source>
</evidence>
<feature type="region of interest" description="Disordered" evidence="1">
    <location>
        <begin position="248"/>
        <end position="433"/>
    </location>
</feature>
<feature type="compositionally biased region" description="Low complexity" evidence="1">
    <location>
        <begin position="1"/>
        <end position="19"/>
    </location>
</feature>
<gene>
    <name evidence="2" type="ORF">SLS55_006732</name>
    <name evidence="3" type="ORF">UCDDS831_g02067</name>
</gene>
<dbReference type="EMBL" id="JAJVCZ030000006">
    <property type="protein sequence ID" value="KAL0259227.1"/>
    <property type="molecule type" value="Genomic_DNA"/>
</dbReference>
<reference evidence="3 4" key="1">
    <citation type="submission" date="2015-03" db="EMBL/GenBank/DDBJ databases">
        <authorList>
            <person name="Morales-Cruz A."/>
            <person name="Amrine K.C."/>
            <person name="Cantu D."/>
        </authorList>
    </citation>
    <scope>NUCLEOTIDE SEQUENCE [LARGE SCALE GENOMIC DNA]</scope>
    <source>
        <strain evidence="3">DS831</strain>
    </source>
</reference>
<feature type="compositionally biased region" description="Basic and acidic residues" evidence="1">
    <location>
        <begin position="172"/>
        <end position="187"/>
    </location>
</feature>
<dbReference type="Proteomes" id="UP000034182">
    <property type="component" value="Unassembled WGS sequence"/>
</dbReference>